<proteinExistence type="predicted"/>
<sequence length="164" mass="15952">MIAAATAPTMVMKLTTEEAAPLPAGVSVGAPAGVETEVVGVIAEGAGAVGASLGGAGGEAIGDSAEAVGGFASGDGALAGDRAGGGRSGAILGAGVGVAAGACAAAVTARSATMAATTANWEREAKLLHRFRLNLRRQLALDQTSTLSSSIHLFHISYEAKYLC</sequence>
<reference evidence="1" key="1">
    <citation type="journal article" date="2012" name="Nat. Biotechnol.">
        <title>Reference genome sequence of the model plant Setaria.</title>
        <authorList>
            <person name="Bennetzen J.L."/>
            <person name="Schmutz J."/>
            <person name="Wang H."/>
            <person name="Percifield R."/>
            <person name="Hawkins J."/>
            <person name="Pontaroli A.C."/>
            <person name="Estep M."/>
            <person name="Feng L."/>
            <person name="Vaughn J.N."/>
            <person name="Grimwood J."/>
            <person name="Jenkins J."/>
            <person name="Barry K."/>
            <person name="Lindquist E."/>
            <person name="Hellsten U."/>
            <person name="Deshpande S."/>
            <person name="Wang X."/>
            <person name="Wu X."/>
            <person name="Mitros T."/>
            <person name="Triplett J."/>
            <person name="Yang X."/>
            <person name="Ye C.Y."/>
            <person name="Mauro-Herrera M."/>
            <person name="Wang L."/>
            <person name="Li P."/>
            <person name="Sharma M."/>
            <person name="Sharma R."/>
            <person name="Ronald P.C."/>
            <person name="Panaud O."/>
            <person name="Kellogg E.A."/>
            <person name="Brutnell T.P."/>
            <person name="Doust A.N."/>
            <person name="Tuskan G.A."/>
            <person name="Rokhsar D."/>
            <person name="Devos K.M."/>
        </authorList>
    </citation>
    <scope>NUCLEOTIDE SEQUENCE [LARGE SCALE GENOMIC DNA]</scope>
    <source>
        <strain evidence="1">Yugu1</strain>
    </source>
</reference>
<reference evidence="1" key="2">
    <citation type="submission" date="2015-07" db="EMBL/GenBank/DDBJ databases">
        <authorList>
            <person name="Noorani M."/>
        </authorList>
    </citation>
    <scope>NUCLEOTIDE SEQUENCE</scope>
    <source>
        <strain evidence="1">Yugu1</strain>
    </source>
</reference>
<organism evidence="1">
    <name type="scientific">Setaria italica</name>
    <name type="common">Foxtail millet</name>
    <name type="synonym">Panicum italicum</name>
    <dbReference type="NCBI Taxonomy" id="4555"/>
    <lineage>
        <taxon>Eukaryota</taxon>
        <taxon>Viridiplantae</taxon>
        <taxon>Streptophyta</taxon>
        <taxon>Embryophyta</taxon>
        <taxon>Tracheophyta</taxon>
        <taxon>Spermatophyta</taxon>
        <taxon>Magnoliopsida</taxon>
        <taxon>Liliopsida</taxon>
        <taxon>Poales</taxon>
        <taxon>Poaceae</taxon>
        <taxon>PACMAD clade</taxon>
        <taxon>Panicoideae</taxon>
        <taxon>Panicodae</taxon>
        <taxon>Paniceae</taxon>
        <taxon>Cenchrinae</taxon>
        <taxon>Setaria</taxon>
    </lineage>
</organism>
<dbReference type="AlphaFoldDB" id="A0A368Q9V0"/>
<evidence type="ECO:0000313" key="1">
    <source>
        <dbReference type="EMBL" id="RCV14488.1"/>
    </source>
</evidence>
<accession>A0A368Q9V0</accession>
<name>A0A368Q9V0_SETIT</name>
<gene>
    <name evidence="1" type="ORF">SETIT_2G430200v2</name>
</gene>
<protein>
    <submittedName>
        <fullName evidence="1">Uncharacterized protein</fullName>
    </submittedName>
</protein>
<dbReference type="EMBL" id="CM003529">
    <property type="protein sequence ID" value="RCV14488.1"/>
    <property type="molecule type" value="Genomic_DNA"/>
</dbReference>